<evidence type="ECO:0008006" key="3">
    <source>
        <dbReference type="Google" id="ProtNLM"/>
    </source>
</evidence>
<dbReference type="AlphaFoldDB" id="A0A0U1QTD3"/>
<dbReference type="Proteomes" id="UP000002412">
    <property type="component" value="Plasmid p_153kb"/>
</dbReference>
<dbReference type="EMBL" id="CP000719">
    <property type="protein sequence ID" value="ABS45642.1"/>
    <property type="molecule type" value="Genomic_DNA"/>
</dbReference>
<geneLocation type="plasmid" evidence="2">
    <name>plasmid_153kb</name>
</geneLocation>
<gene>
    <name evidence="1" type="ordered locus">YpsIP31758_B0084</name>
</gene>
<organism evidence="1 2">
    <name type="scientific">Yersinia pseudotuberculosis serotype O:1b (strain IP 31758)</name>
    <dbReference type="NCBI Taxonomy" id="349747"/>
    <lineage>
        <taxon>Bacteria</taxon>
        <taxon>Pseudomonadati</taxon>
        <taxon>Pseudomonadota</taxon>
        <taxon>Gammaproteobacteria</taxon>
        <taxon>Enterobacterales</taxon>
        <taxon>Yersiniaceae</taxon>
        <taxon>Yersinia</taxon>
    </lineage>
</organism>
<name>A0A0U1QTD3_YERP3</name>
<keyword evidence="1" id="KW-0614">Plasmid</keyword>
<dbReference type="KEGG" id="ypi:YpsIP31758_B0084"/>
<proteinExistence type="predicted"/>
<dbReference type="InterPro" id="IPR037914">
    <property type="entry name" value="SpoVT-AbrB_sf"/>
</dbReference>
<protein>
    <recommendedName>
        <fullName evidence="3">SpoVT-AbrB domain-containing protein</fullName>
    </recommendedName>
</protein>
<evidence type="ECO:0000313" key="1">
    <source>
        <dbReference type="EMBL" id="ABS45642.1"/>
    </source>
</evidence>
<dbReference type="SUPFAM" id="SSF89447">
    <property type="entry name" value="AbrB/MazE/MraZ-like"/>
    <property type="match status" value="1"/>
</dbReference>
<accession>A0A0U1QTD3</accession>
<evidence type="ECO:0000313" key="2">
    <source>
        <dbReference type="Proteomes" id="UP000002412"/>
    </source>
</evidence>
<dbReference type="HOGENOM" id="CLU_2095963_0_0_6"/>
<reference evidence="1 2" key="1">
    <citation type="journal article" date="2007" name="PLoS Genet.">
        <title>The complete genome sequence of Yersinia pseudotuberculosis IP31758, the causative agent of Far East scarlet-like fever.</title>
        <authorList>
            <person name="Eppinger M."/>
            <person name="Rosovitz M.J."/>
            <person name="Fricke W.F."/>
            <person name="Rasko D.A."/>
            <person name="Kokorina G."/>
            <person name="Fayolle C."/>
            <person name="Lindler L.E."/>
            <person name="Carniel E."/>
            <person name="Ravel J."/>
        </authorList>
    </citation>
    <scope>NUCLEOTIDE SEQUENCE [LARGE SCALE GENOMIC DNA]</scope>
    <source>
        <strain evidence="1 2">IP 31758</strain>
        <plasmid evidence="2">Plasmid plasmid_153kb</plasmid>
    </source>
</reference>
<sequence>MVNVAEKVKKELLPWGNVMGFRLPASLRKLGQFEPNEELQVDITTDGLLIRKNTTDANVHPATIMTTNGKFVRWGNSIGMQITGMMKAIPKFEVGELIVLELTSTGLLVTKFLKSE</sequence>
<dbReference type="RefSeq" id="WP_011988486.1">
    <property type="nucleotide sequence ID" value="NC_009705.1"/>
</dbReference>